<evidence type="ECO:0000256" key="1">
    <source>
        <dbReference type="ARBA" id="ARBA00022737"/>
    </source>
</evidence>
<sequence length="617" mass="68316">MVHMDVEVAEVVDFLAQHAPFSELTGAERRALAKELSIRYFRRGTVVIESGAPNHSLYIIRSGAVDIAEGGQDLVDRDEPGDSFGSSSLLSRSPSRYRATAVEDTLAYVLPGHRFQQLMRESDPVRDFYTPRQRGRLSQLARELQKSDDSILRLDAGDMIVRAPIAAPPSTSIREAAEIMTRERVSALLINEGDQLVGILTDRDLRSRVVLQGVPNTEPVSSVMTRNPVRVSPEMKAFELLMVMTSKKIHHLPVVRDGRALGLVSAGDLMRLESSNPVVLIGEIGRRNDPEGIAEVARQAPRLAAQLLDQGANADDVSHVLTAIADAITGRLIQLVEIDRGPAPHPWCWVTLGSQARHELGFASDQDHAMVIADEATDLSWYEEAAERVVAGLELAGLKRCPGGAMATNWHLRSREWRRQFAQWVNEPESKAVLHAQIFFDARPVHGDFTLFDELVGGVVSGAQHAQRFLGHLAAMAVRREPPLTFFRGFVLENSGAHKDQFDIKAGGLHAIIESVRVLALAAGVTEPATLTRIEALRAAGRLNDDTAAELSDAFEFISFLRLRHQAELMARNEPANNFIAPDQLSTAERRHLRYAFTAVRQIQQTIQYQWQTHLMN</sequence>
<dbReference type="Pfam" id="PF00571">
    <property type="entry name" value="CBS"/>
    <property type="match status" value="2"/>
</dbReference>
<dbReference type="CDD" id="cd05401">
    <property type="entry name" value="NT_GlnE_GlnD_like"/>
    <property type="match status" value="1"/>
</dbReference>
<dbReference type="Gene3D" id="3.10.580.10">
    <property type="entry name" value="CBS-domain"/>
    <property type="match status" value="1"/>
</dbReference>
<dbReference type="SUPFAM" id="SSF81301">
    <property type="entry name" value="Nucleotidyltransferase"/>
    <property type="match status" value="1"/>
</dbReference>
<dbReference type="AlphaFoldDB" id="A0A1G9JDA8"/>
<dbReference type="InterPro" id="IPR018490">
    <property type="entry name" value="cNMP-bd_dom_sf"/>
</dbReference>
<dbReference type="STRING" id="686624.SAMN04488242_1171"/>
<dbReference type="InterPro" id="IPR018821">
    <property type="entry name" value="DUF294_put_nucleoTrafse_sb-bd"/>
</dbReference>
<organism evidence="5 6">
    <name type="scientific">Tessaracoccus oleiagri</name>
    <dbReference type="NCBI Taxonomy" id="686624"/>
    <lineage>
        <taxon>Bacteria</taxon>
        <taxon>Bacillati</taxon>
        <taxon>Actinomycetota</taxon>
        <taxon>Actinomycetes</taxon>
        <taxon>Propionibacteriales</taxon>
        <taxon>Propionibacteriaceae</taxon>
        <taxon>Tessaracoccus</taxon>
    </lineage>
</organism>
<name>A0A1G9JDA8_9ACTN</name>
<dbReference type="CDD" id="cd00038">
    <property type="entry name" value="CAP_ED"/>
    <property type="match status" value="1"/>
</dbReference>
<feature type="domain" description="CBS" evidence="4">
    <location>
        <begin position="224"/>
        <end position="280"/>
    </location>
</feature>
<dbReference type="OrthoDB" id="9789996at2"/>
<dbReference type="PROSITE" id="PS50042">
    <property type="entry name" value="CNMP_BINDING_3"/>
    <property type="match status" value="1"/>
</dbReference>
<dbReference type="InterPro" id="IPR051462">
    <property type="entry name" value="CBS_domain-containing"/>
</dbReference>
<accession>A0A1G9JDA8</accession>
<dbReference type="PANTHER" id="PTHR48108:SF31">
    <property type="entry name" value="CBS DOMAIN AND CYCLIC NUCLEOTIDE-REGULATED NUCLEOTIDYLTRANSFERASE"/>
    <property type="match status" value="1"/>
</dbReference>
<protein>
    <submittedName>
        <fullName evidence="5">CBS domain-containing protein</fullName>
    </submittedName>
</protein>
<dbReference type="InterPro" id="IPR043519">
    <property type="entry name" value="NT_sf"/>
</dbReference>
<dbReference type="Pfam" id="PF03445">
    <property type="entry name" value="DUF294"/>
    <property type="match status" value="1"/>
</dbReference>
<dbReference type="SUPFAM" id="SSF54631">
    <property type="entry name" value="CBS-domain pair"/>
    <property type="match status" value="1"/>
</dbReference>
<dbReference type="InterPro" id="IPR000644">
    <property type="entry name" value="CBS_dom"/>
</dbReference>
<evidence type="ECO:0000259" key="3">
    <source>
        <dbReference type="PROSITE" id="PS50042"/>
    </source>
</evidence>
<dbReference type="Gene3D" id="2.60.120.10">
    <property type="entry name" value="Jelly Rolls"/>
    <property type="match status" value="1"/>
</dbReference>
<keyword evidence="1" id="KW-0677">Repeat</keyword>
<evidence type="ECO:0000259" key="4">
    <source>
        <dbReference type="PROSITE" id="PS51371"/>
    </source>
</evidence>
<dbReference type="CDD" id="cd04587">
    <property type="entry name" value="CBS_pair_CAP-ED_NT_Pol-beta-like_DUF294_assoc"/>
    <property type="match status" value="1"/>
</dbReference>
<feature type="domain" description="CBS" evidence="4">
    <location>
        <begin position="160"/>
        <end position="218"/>
    </location>
</feature>
<dbReference type="PROSITE" id="PS51371">
    <property type="entry name" value="CBS"/>
    <property type="match status" value="2"/>
</dbReference>
<evidence type="ECO:0000256" key="2">
    <source>
        <dbReference type="PROSITE-ProRule" id="PRU00703"/>
    </source>
</evidence>
<reference evidence="5 6" key="1">
    <citation type="submission" date="2016-10" db="EMBL/GenBank/DDBJ databases">
        <authorList>
            <person name="de Groot N.N."/>
        </authorList>
    </citation>
    <scope>NUCLEOTIDE SEQUENCE [LARGE SCALE GENOMIC DNA]</scope>
    <source>
        <strain evidence="5 6">CGMCC 1.9159</strain>
    </source>
</reference>
<dbReference type="SMART" id="SM00100">
    <property type="entry name" value="cNMP"/>
    <property type="match status" value="1"/>
</dbReference>
<keyword evidence="6" id="KW-1185">Reference proteome</keyword>
<dbReference type="PANTHER" id="PTHR48108">
    <property type="entry name" value="CBS DOMAIN-CONTAINING PROTEIN CBSX2, CHLOROPLASTIC"/>
    <property type="match status" value="1"/>
</dbReference>
<dbReference type="SUPFAM" id="SSF51206">
    <property type="entry name" value="cAMP-binding domain-like"/>
    <property type="match status" value="1"/>
</dbReference>
<keyword evidence="2" id="KW-0129">CBS domain</keyword>
<dbReference type="SMART" id="SM00116">
    <property type="entry name" value="CBS"/>
    <property type="match status" value="2"/>
</dbReference>
<dbReference type="GO" id="GO:0008773">
    <property type="term" value="F:[protein-PII] uridylyltransferase activity"/>
    <property type="evidence" value="ECO:0007669"/>
    <property type="project" value="InterPro"/>
</dbReference>
<gene>
    <name evidence="5" type="ORF">SAMN04488242_1171</name>
</gene>
<dbReference type="Proteomes" id="UP000199475">
    <property type="component" value="Unassembled WGS sequence"/>
</dbReference>
<dbReference type="EMBL" id="FNGP01000002">
    <property type="protein sequence ID" value="SDL35196.1"/>
    <property type="molecule type" value="Genomic_DNA"/>
</dbReference>
<dbReference type="InterPro" id="IPR000595">
    <property type="entry name" value="cNMP-bd_dom"/>
</dbReference>
<dbReference type="InterPro" id="IPR046342">
    <property type="entry name" value="CBS_dom_sf"/>
</dbReference>
<dbReference type="Pfam" id="PF00027">
    <property type="entry name" value="cNMP_binding"/>
    <property type="match status" value="1"/>
</dbReference>
<dbReference type="InterPro" id="IPR014710">
    <property type="entry name" value="RmlC-like_jellyroll"/>
</dbReference>
<dbReference type="Pfam" id="PF10335">
    <property type="entry name" value="DUF294_C"/>
    <property type="match status" value="1"/>
</dbReference>
<dbReference type="InterPro" id="IPR005105">
    <property type="entry name" value="GlnD_Uridyltrans_N"/>
</dbReference>
<evidence type="ECO:0000313" key="5">
    <source>
        <dbReference type="EMBL" id="SDL35196.1"/>
    </source>
</evidence>
<proteinExistence type="predicted"/>
<feature type="domain" description="Cyclic nucleotide-binding" evidence="3">
    <location>
        <begin position="20"/>
        <end position="126"/>
    </location>
</feature>
<evidence type="ECO:0000313" key="6">
    <source>
        <dbReference type="Proteomes" id="UP000199475"/>
    </source>
</evidence>